<accession>A0ACC0ZQD2</accession>
<keyword evidence="2" id="KW-1185">Reference proteome</keyword>
<gene>
    <name evidence="1" type="ORF">Patl1_33355</name>
</gene>
<protein>
    <submittedName>
        <fullName evidence="1">Uncharacterized protein</fullName>
    </submittedName>
</protein>
<dbReference type="Proteomes" id="UP001164250">
    <property type="component" value="Chromosome 15"/>
</dbReference>
<proteinExistence type="predicted"/>
<dbReference type="EMBL" id="CM047910">
    <property type="protein sequence ID" value="KAJ0074982.1"/>
    <property type="molecule type" value="Genomic_DNA"/>
</dbReference>
<evidence type="ECO:0000313" key="2">
    <source>
        <dbReference type="Proteomes" id="UP001164250"/>
    </source>
</evidence>
<name>A0ACC0ZQD2_9ROSI</name>
<evidence type="ECO:0000313" key="1">
    <source>
        <dbReference type="EMBL" id="KAJ0074982.1"/>
    </source>
</evidence>
<sequence length="631" mass="72359">MAQSIVPSDENAIMEQVKATHEPDGRKLAVKPLLYIIQDIFQPSTPTAPGFGLGTQVQLDVLDDQALQFNFLDRLDVLSSTINNISRKFSGGEDEHATTLEILNILKSYEWDAKVVLALAAFGFNYGEFLVVAQPYSTNPLVKAVPLIKQFPEIKSQLTHLHQKFAPESISNVKPETMVAPTSQIPDAVYWTIRSILACASQILGLTGMGYEKISSTAEALKLSSLVQKVSSLLNDLKMQLPQLIGEQRYAEAYQRLRRLMEREYTDNMEILRALIYAKEDQLPLLDGATKKRASIEVLKRKNVLLLISDLKVSYEELSILEQIYKESRQDPTRTESQYEVVWIPVVDRSTPWTQTKQKQFESLQSVMPWYSVYHPSMIDPAVIMYIQEMWYFKTKPILVVLDPLGKVFNHNAVHMLWIWGTFAFPFTSDREASLWELETWRLELLVDGIDPVVLNWISAGKNICLYSGNDIEWIRKFTTAALAATQAAKIPLEILYVGQSNPQEQIRRYISIITAEKLSHVWPDLTMVWFFWKRLESMWSSKTKLGCRVENDPIMQEIDTMLRFDRSGEGWALFCKGTAIARADGETIWQCLIDFDSWKTYLKDMDFVTALNHHLNQRQKPTSMRQTDHV</sequence>
<organism evidence="1 2">
    <name type="scientific">Pistacia atlantica</name>
    <dbReference type="NCBI Taxonomy" id="434234"/>
    <lineage>
        <taxon>Eukaryota</taxon>
        <taxon>Viridiplantae</taxon>
        <taxon>Streptophyta</taxon>
        <taxon>Embryophyta</taxon>
        <taxon>Tracheophyta</taxon>
        <taxon>Spermatophyta</taxon>
        <taxon>Magnoliopsida</taxon>
        <taxon>eudicotyledons</taxon>
        <taxon>Gunneridae</taxon>
        <taxon>Pentapetalae</taxon>
        <taxon>rosids</taxon>
        <taxon>malvids</taxon>
        <taxon>Sapindales</taxon>
        <taxon>Anacardiaceae</taxon>
        <taxon>Pistacia</taxon>
    </lineage>
</organism>
<reference evidence="2" key="1">
    <citation type="journal article" date="2023" name="G3 (Bethesda)">
        <title>Genome assembly and association tests identify interacting loci associated with vigor, precocity, and sex in interspecific pistachio rootstocks.</title>
        <authorList>
            <person name="Palmer W."/>
            <person name="Jacygrad E."/>
            <person name="Sagayaradj S."/>
            <person name="Cavanaugh K."/>
            <person name="Han R."/>
            <person name="Bertier L."/>
            <person name="Beede B."/>
            <person name="Kafkas S."/>
            <person name="Golino D."/>
            <person name="Preece J."/>
            <person name="Michelmore R."/>
        </authorList>
    </citation>
    <scope>NUCLEOTIDE SEQUENCE [LARGE SCALE GENOMIC DNA]</scope>
</reference>
<comment type="caution">
    <text evidence="1">The sequence shown here is derived from an EMBL/GenBank/DDBJ whole genome shotgun (WGS) entry which is preliminary data.</text>
</comment>